<name>A0A1F5VGE7_9BACT</name>
<dbReference type="InterPro" id="IPR036390">
    <property type="entry name" value="WH_DNA-bd_sf"/>
</dbReference>
<dbReference type="Pfam" id="PF01978">
    <property type="entry name" value="TrmB"/>
    <property type="match status" value="1"/>
</dbReference>
<comment type="caution">
    <text evidence="2">The sequence shown here is derived from an EMBL/GenBank/DDBJ whole genome shotgun (WGS) entry which is preliminary data.</text>
</comment>
<evidence type="ECO:0000313" key="2">
    <source>
        <dbReference type="EMBL" id="OGF62328.1"/>
    </source>
</evidence>
<dbReference type="InterPro" id="IPR036388">
    <property type="entry name" value="WH-like_DNA-bd_sf"/>
</dbReference>
<dbReference type="Proteomes" id="UP000179251">
    <property type="component" value="Unassembled WGS sequence"/>
</dbReference>
<proteinExistence type="predicted"/>
<evidence type="ECO:0000313" key="3">
    <source>
        <dbReference type="Proteomes" id="UP000179251"/>
    </source>
</evidence>
<dbReference type="EMBL" id="MFHD01000019">
    <property type="protein sequence ID" value="OGF62328.1"/>
    <property type="molecule type" value="Genomic_DNA"/>
</dbReference>
<organism evidence="2 3">
    <name type="scientific">Candidatus Giovannonibacteria bacterium RIFCSPHIGHO2_01_FULL_45_23</name>
    <dbReference type="NCBI Taxonomy" id="1798325"/>
    <lineage>
        <taxon>Bacteria</taxon>
        <taxon>Candidatus Giovannoniibacteriota</taxon>
    </lineage>
</organism>
<dbReference type="PANTHER" id="PTHR34293">
    <property type="entry name" value="HTH-TYPE TRANSCRIPTIONAL REGULATOR TRMBL2"/>
    <property type="match status" value="1"/>
</dbReference>
<reference evidence="2 3" key="1">
    <citation type="journal article" date="2016" name="Nat. Commun.">
        <title>Thousands of microbial genomes shed light on interconnected biogeochemical processes in an aquifer system.</title>
        <authorList>
            <person name="Anantharaman K."/>
            <person name="Brown C.T."/>
            <person name="Hug L.A."/>
            <person name="Sharon I."/>
            <person name="Castelle C.J."/>
            <person name="Probst A.J."/>
            <person name="Thomas B.C."/>
            <person name="Singh A."/>
            <person name="Wilkins M.J."/>
            <person name="Karaoz U."/>
            <person name="Brodie E.L."/>
            <person name="Williams K.H."/>
            <person name="Hubbard S.S."/>
            <person name="Banfield J.F."/>
        </authorList>
    </citation>
    <scope>NUCLEOTIDE SEQUENCE [LARGE SCALE GENOMIC DNA]</scope>
</reference>
<dbReference type="SUPFAM" id="SSF46785">
    <property type="entry name" value="Winged helix' DNA-binding domain"/>
    <property type="match status" value="1"/>
</dbReference>
<feature type="domain" description="Transcription regulator TrmB N-terminal" evidence="1">
    <location>
        <begin position="7"/>
        <end position="75"/>
    </location>
</feature>
<dbReference type="InterPro" id="IPR002831">
    <property type="entry name" value="Tscrpt_reg_TrmB_N"/>
</dbReference>
<gene>
    <name evidence="2" type="ORF">A2834_04700</name>
</gene>
<dbReference type="STRING" id="1798325.A2834_04700"/>
<accession>A0A1F5VGE7</accession>
<protein>
    <recommendedName>
        <fullName evidence="1">Transcription regulator TrmB N-terminal domain-containing protein</fullName>
    </recommendedName>
</protein>
<dbReference type="AlphaFoldDB" id="A0A1F5VGE7"/>
<dbReference type="Gene3D" id="1.10.10.10">
    <property type="entry name" value="Winged helix-like DNA-binding domain superfamily/Winged helix DNA-binding domain"/>
    <property type="match status" value="1"/>
</dbReference>
<dbReference type="InterPro" id="IPR051797">
    <property type="entry name" value="TrmB-like"/>
</dbReference>
<sequence length="246" mass="28340">MELDEILANLGLDKREAALYLATLELGEASAKDIAKKANIQRTYFYDISDKLIKSGFLKQVAKGKKRLFSALEPERLLELEEKRFKQLKNALPQFKALFNAKAQKPKIFYYEGIVGIRQVIEDSLRFGKEILNFTTPRVVTIDQQKLLKEYVKKRVALGVKARVIGELSPEVLNLKARDKTELRETRILPKDIFDSESEIGIYGNRIYIIDFKDEFGFIVEDSNIAHVLKKLFEIVWNSGKIIEKI</sequence>
<evidence type="ECO:0000259" key="1">
    <source>
        <dbReference type="Pfam" id="PF01978"/>
    </source>
</evidence>
<dbReference type="PANTHER" id="PTHR34293:SF1">
    <property type="entry name" value="HTH-TYPE TRANSCRIPTIONAL REGULATOR TRMBL2"/>
    <property type="match status" value="1"/>
</dbReference>